<dbReference type="InterPro" id="IPR050792">
    <property type="entry name" value="ADP-ribosylglycohydrolase"/>
</dbReference>
<dbReference type="InterPro" id="IPR036705">
    <property type="entry name" value="Ribosyl_crysJ1_sf"/>
</dbReference>
<organism evidence="3 4">
    <name type="scientific">Chryseolinea lacunae</name>
    <dbReference type="NCBI Taxonomy" id="2801331"/>
    <lineage>
        <taxon>Bacteria</taxon>
        <taxon>Pseudomonadati</taxon>
        <taxon>Bacteroidota</taxon>
        <taxon>Cytophagia</taxon>
        <taxon>Cytophagales</taxon>
        <taxon>Fulvivirgaceae</taxon>
        <taxon>Chryseolinea</taxon>
    </lineage>
</organism>
<evidence type="ECO:0000256" key="2">
    <source>
        <dbReference type="ARBA" id="ARBA00022801"/>
    </source>
</evidence>
<dbReference type="PANTHER" id="PTHR16222">
    <property type="entry name" value="ADP-RIBOSYLGLYCOHYDROLASE"/>
    <property type="match status" value="1"/>
</dbReference>
<proteinExistence type="inferred from homology"/>
<dbReference type="Proteomes" id="UP000613030">
    <property type="component" value="Unassembled WGS sequence"/>
</dbReference>
<comment type="similarity">
    <text evidence="1">Belongs to the ADP-ribosylglycohydrolase family.</text>
</comment>
<evidence type="ECO:0000313" key="4">
    <source>
        <dbReference type="Proteomes" id="UP000613030"/>
    </source>
</evidence>
<reference evidence="3 4" key="1">
    <citation type="submission" date="2021-01" db="EMBL/GenBank/DDBJ databases">
        <title>Chryseolinea sp. Jin1 Genome sequencing and assembly.</title>
        <authorList>
            <person name="Kim I."/>
        </authorList>
    </citation>
    <scope>NUCLEOTIDE SEQUENCE [LARGE SCALE GENOMIC DNA]</scope>
    <source>
        <strain evidence="3 4">Jin1</strain>
    </source>
</reference>
<evidence type="ECO:0000256" key="1">
    <source>
        <dbReference type="ARBA" id="ARBA00010702"/>
    </source>
</evidence>
<name>A0ABS1KRD7_9BACT</name>
<dbReference type="PANTHER" id="PTHR16222:SF24">
    <property type="entry name" value="ADP-RIBOSYLHYDROLASE ARH3"/>
    <property type="match status" value="1"/>
</dbReference>
<dbReference type="EMBL" id="JAERRB010000003">
    <property type="protein sequence ID" value="MBL0742006.1"/>
    <property type="molecule type" value="Genomic_DNA"/>
</dbReference>
<dbReference type="Gene3D" id="1.10.4080.10">
    <property type="entry name" value="ADP-ribosylation/Crystallin J1"/>
    <property type="match status" value="1"/>
</dbReference>
<keyword evidence="4" id="KW-1185">Reference proteome</keyword>
<accession>A0ABS1KRD7</accession>
<dbReference type="Pfam" id="PF03747">
    <property type="entry name" value="ADP_ribosyl_GH"/>
    <property type="match status" value="1"/>
</dbReference>
<dbReference type="SUPFAM" id="SSF101478">
    <property type="entry name" value="ADP-ribosylglycohydrolase"/>
    <property type="match status" value="1"/>
</dbReference>
<gene>
    <name evidence="3" type="ORF">JI741_12300</name>
</gene>
<sequence length="322" mass="35762">MTYAFDKIKSCFLGLAVGDALGVPVEFSSRAQLLAFPVTTMIGYKVWNQPPGTWSDDSSLSFCLAESLCDGYQLNDVGQKFLAWFKQGYWGAHHQLFDIGGTTRLAIERIQRGEDPRFSGEVDEDSNGNGSLMRIAPAALYFADLDIASLHSRINEVSSITHAHFRSVFSCVIYSRFVAALFEGKEKFVAFHEAIDDVNAYCMREGFNAGEMQRFGRILDKRILHASEDSIGSQGYVMHTLEASLWCFLTTDNFKDAVLKAVNLGGDTDTTGCVTGALAGLYYGEENIPAEWIRVLARQEDITNLSKNFTDSVKKRILHPNS</sequence>
<protein>
    <submittedName>
        <fullName evidence="3">ADP-ribosylglycohydrolase family protein</fullName>
    </submittedName>
</protein>
<comment type="caution">
    <text evidence="3">The sequence shown here is derived from an EMBL/GenBank/DDBJ whole genome shotgun (WGS) entry which is preliminary data.</text>
</comment>
<keyword evidence="2" id="KW-0378">Hydrolase</keyword>
<evidence type="ECO:0000313" key="3">
    <source>
        <dbReference type="EMBL" id="MBL0742006.1"/>
    </source>
</evidence>
<dbReference type="InterPro" id="IPR005502">
    <property type="entry name" value="Ribosyl_crysJ1"/>
</dbReference>
<dbReference type="RefSeq" id="WP_202009719.1">
    <property type="nucleotide sequence ID" value="NZ_JAERRB010000003.1"/>
</dbReference>